<accession>A7A391</accession>
<comment type="caution">
    <text evidence="1">The sequence shown here is derived from an EMBL/GenBank/DDBJ whole genome shotgun (WGS) entry which is preliminary data.</text>
</comment>
<organism evidence="1 2">
    <name type="scientific">Bifidobacterium adolescentis L2-32</name>
    <dbReference type="NCBI Taxonomy" id="411481"/>
    <lineage>
        <taxon>Bacteria</taxon>
        <taxon>Bacillati</taxon>
        <taxon>Actinomycetota</taxon>
        <taxon>Actinomycetes</taxon>
        <taxon>Bifidobacteriales</taxon>
        <taxon>Bifidobacteriaceae</taxon>
        <taxon>Bifidobacterium</taxon>
    </lineage>
</organism>
<protein>
    <submittedName>
        <fullName evidence="1">Uncharacterized protein</fullName>
    </submittedName>
</protein>
<evidence type="ECO:0000313" key="1">
    <source>
        <dbReference type="EMBL" id="EDN83375.1"/>
    </source>
</evidence>
<sequence length="35" mass="4316">MGRTFLPQIFSARFPRRTRRTKRASEAKIERKFFE</sequence>
<dbReference type="AlphaFoldDB" id="A7A391"/>
<evidence type="ECO:0000313" key="2">
    <source>
        <dbReference type="Proteomes" id="UP000003773"/>
    </source>
</evidence>
<reference evidence="1 2" key="2">
    <citation type="submission" date="2007-05" db="EMBL/GenBank/DDBJ databases">
        <title>Draft genome sequence of Bifidobacterium adolescentis (L2-32).</title>
        <authorList>
            <person name="Sudarsanam P."/>
            <person name="Ley R."/>
            <person name="Guruge J."/>
            <person name="Turnbaugh P.J."/>
            <person name="Mahowald M."/>
            <person name="Liep D."/>
            <person name="Gordon J."/>
        </authorList>
    </citation>
    <scope>NUCLEOTIDE SEQUENCE [LARGE SCALE GENOMIC DNA]</scope>
    <source>
        <strain evidence="1 2">L2-32</strain>
    </source>
</reference>
<reference evidence="1 2" key="1">
    <citation type="submission" date="2007-04" db="EMBL/GenBank/DDBJ databases">
        <authorList>
            <person name="Fulton L."/>
            <person name="Clifton S."/>
            <person name="Fulton B."/>
            <person name="Xu J."/>
            <person name="Minx P."/>
            <person name="Pepin K.H."/>
            <person name="Johnson M."/>
            <person name="Thiruvilangam P."/>
            <person name="Bhonagiri V."/>
            <person name="Nash W.E."/>
            <person name="Mardis E.R."/>
            <person name="Wilson R.K."/>
        </authorList>
    </citation>
    <scope>NUCLEOTIDE SEQUENCE [LARGE SCALE GENOMIC DNA]</scope>
    <source>
        <strain evidence="1 2">L2-32</strain>
    </source>
</reference>
<proteinExistence type="predicted"/>
<dbReference type="HOGENOM" id="CLU_3363523_0_0_11"/>
<gene>
    <name evidence="1" type="ORF">BIFADO_00281</name>
</gene>
<name>A7A391_BIFAD</name>
<dbReference type="Proteomes" id="UP000003773">
    <property type="component" value="Unassembled WGS sequence"/>
</dbReference>
<dbReference type="EMBL" id="AAXD02000018">
    <property type="protein sequence ID" value="EDN83375.1"/>
    <property type="molecule type" value="Genomic_DNA"/>
</dbReference>